<dbReference type="AlphaFoldDB" id="K3WAG2"/>
<reference evidence="3" key="1">
    <citation type="journal article" date="2010" name="Genome Biol.">
        <title>Genome sequence of the necrotrophic plant pathogen Pythium ultimum reveals original pathogenicity mechanisms and effector repertoire.</title>
        <authorList>
            <person name="Levesque C.A."/>
            <person name="Brouwer H."/>
            <person name="Cano L."/>
            <person name="Hamilton J.P."/>
            <person name="Holt C."/>
            <person name="Huitema E."/>
            <person name="Raffaele S."/>
            <person name="Robideau G.P."/>
            <person name="Thines M."/>
            <person name="Win J."/>
            <person name="Zerillo M.M."/>
            <person name="Beakes G.W."/>
            <person name="Boore J.L."/>
            <person name="Busam D."/>
            <person name="Dumas B."/>
            <person name="Ferriera S."/>
            <person name="Fuerstenberg S.I."/>
            <person name="Gachon C.M."/>
            <person name="Gaulin E."/>
            <person name="Govers F."/>
            <person name="Grenville-Briggs L."/>
            <person name="Horner N."/>
            <person name="Hostetler J."/>
            <person name="Jiang R.H."/>
            <person name="Johnson J."/>
            <person name="Krajaejun T."/>
            <person name="Lin H."/>
            <person name="Meijer H.J."/>
            <person name="Moore B."/>
            <person name="Morris P."/>
            <person name="Phuntmart V."/>
            <person name="Puiu D."/>
            <person name="Shetty J."/>
            <person name="Stajich J.E."/>
            <person name="Tripathy S."/>
            <person name="Wawra S."/>
            <person name="van West P."/>
            <person name="Whitty B.R."/>
            <person name="Coutinho P.M."/>
            <person name="Henrissat B."/>
            <person name="Martin F."/>
            <person name="Thomas P.D."/>
            <person name="Tyler B.M."/>
            <person name="De Vries R.P."/>
            <person name="Kamoun S."/>
            <person name="Yandell M."/>
            <person name="Tisserat N."/>
            <person name="Buell C.R."/>
        </authorList>
    </citation>
    <scope>NUCLEOTIDE SEQUENCE</scope>
    <source>
        <strain evidence="3">DAOM:BR144</strain>
    </source>
</reference>
<dbReference type="EMBL" id="GL376634">
    <property type="status" value="NOT_ANNOTATED_CDS"/>
    <property type="molecule type" value="Genomic_DNA"/>
</dbReference>
<dbReference type="InParanoid" id="K3WAG2"/>
<name>K3WAG2_GLOUD</name>
<dbReference type="PANTHER" id="PTHR22754:SF32">
    <property type="entry name" value="DISCO-INTERACTING PROTEIN 2"/>
    <property type="match status" value="1"/>
</dbReference>
<accession>K3WAG2</accession>
<dbReference type="InterPro" id="IPR000873">
    <property type="entry name" value="AMP-dep_synth/lig_dom"/>
</dbReference>
<reference evidence="3" key="2">
    <citation type="submission" date="2010-04" db="EMBL/GenBank/DDBJ databases">
        <authorList>
            <person name="Buell R."/>
            <person name="Hamilton J."/>
            <person name="Hostetler J."/>
        </authorList>
    </citation>
    <scope>NUCLEOTIDE SEQUENCE [LARGE SCALE GENOMIC DNA]</scope>
    <source>
        <strain evidence="3">DAOM:BR144</strain>
    </source>
</reference>
<dbReference type="PANTHER" id="PTHR22754">
    <property type="entry name" value="DISCO-INTERACTING PROTEIN 2 DIP2 -RELATED"/>
    <property type="match status" value="1"/>
</dbReference>
<protein>
    <recommendedName>
        <fullName evidence="1">AMP-dependent synthetase/ligase domain-containing protein</fullName>
    </recommendedName>
</protein>
<sequence>MESELLERLEKWAKESPARAMLSFVDDNGSTQASLTAADLHRKVQNLAALLVASSQQHPKGLGIKPGDRVLLVYPPGLDFIIAFLACLRAGIVAVPVYPPGTI</sequence>
<dbReference type="Gene3D" id="3.40.50.12780">
    <property type="entry name" value="N-terminal domain of ligase-like"/>
    <property type="match status" value="1"/>
</dbReference>
<proteinExistence type="predicted"/>
<dbReference type="HOGENOM" id="CLU_2269209_0_0_1"/>
<dbReference type="STRING" id="431595.K3WAG2"/>
<evidence type="ECO:0000313" key="2">
    <source>
        <dbReference type="EnsemblProtists" id="PYU1_T001953"/>
    </source>
</evidence>
<dbReference type="EnsemblProtists" id="PYU1_T001953">
    <property type="protein sequence ID" value="PYU1_T001953"/>
    <property type="gene ID" value="PYU1_G001951"/>
</dbReference>
<dbReference type="Proteomes" id="UP000019132">
    <property type="component" value="Unassembled WGS sequence"/>
</dbReference>
<dbReference type="eggNOG" id="KOG3628">
    <property type="taxonomic scope" value="Eukaryota"/>
</dbReference>
<dbReference type="VEuPathDB" id="FungiDB:PYU1_G001951"/>
<dbReference type="SUPFAM" id="SSF56801">
    <property type="entry name" value="Acetyl-CoA synthetase-like"/>
    <property type="match status" value="1"/>
</dbReference>
<dbReference type="InterPro" id="IPR042099">
    <property type="entry name" value="ANL_N_sf"/>
</dbReference>
<keyword evidence="3" id="KW-1185">Reference proteome</keyword>
<evidence type="ECO:0000259" key="1">
    <source>
        <dbReference type="Pfam" id="PF00501"/>
    </source>
</evidence>
<dbReference type="Pfam" id="PF00501">
    <property type="entry name" value="AMP-binding"/>
    <property type="match status" value="1"/>
</dbReference>
<evidence type="ECO:0000313" key="3">
    <source>
        <dbReference type="Proteomes" id="UP000019132"/>
    </source>
</evidence>
<organism evidence="2 3">
    <name type="scientific">Globisporangium ultimum (strain ATCC 200006 / CBS 805.95 / DAOM BR144)</name>
    <name type="common">Pythium ultimum</name>
    <dbReference type="NCBI Taxonomy" id="431595"/>
    <lineage>
        <taxon>Eukaryota</taxon>
        <taxon>Sar</taxon>
        <taxon>Stramenopiles</taxon>
        <taxon>Oomycota</taxon>
        <taxon>Peronosporomycetes</taxon>
        <taxon>Pythiales</taxon>
        <taxon>Pythiaceae</taxon>
        <taxon>Globisporangium</taxon>
    </lineage>
</organism>
<reference evidence="2" key="3">
    <citation type="submission" date="2015-02" db="UniProtKB">
        <authorList>
            <consortium name="EnsemblProtists"/>
        </authorList>
    </citation>
    <scope>IDENTIFICATION</scope>
    <source>
        <strain evidence="2">DAOM BR144</strain>
    </source>
</reference>
<feature type="domain" description="AMP-dependent synthetase/ligase" evidence="1">
    <location>
        <begin position="9"/>
        <end position="99"/>
    </location>
</feature>